<evidence type="ECO:0000313" key="1">
    <source>
        <dbReference type="EMBL" id="KAJ0176011.1"/>
    </source>
</evidence>
<sequence>MQKVVFLGLLLVASAVCSVEVNIGRGYHEEIGIPLAESIRAAEEEALARSADSKDGRIVGGAVAPTNAHPYLAGLIISFWNIAGSSACGSSLLSQNRLVTAAHCWFDGRNQAWQFLVVLGSNMLFSGGTRIATSSVIMHPQWLPSLLANDVAVIFLPTSVTFSTSIQPIALPSTTDLNNNFAGQWAVAAGFGRTSDSQVGISINAVISQVNLQVITETQCRAVFGHFILPSTICTNGAGGVGICNGDSGGPLVINRNGQNILVGISSFVAANGCQLGFPSAFARVTSFYNFLIQHL</sequence>
<dbReference type="EMBL" id="CM034400">
    <property type="protein sequence ID" value="KAJ0176011.1"/>
    <property type="molecule type" value="Genomic_DNA"/>
</dbReference>
<dbReference type="Proteomes" id="UP000824533">
    <property type="component" value="Linkage Group LG14"/>
</dbReference>
<accession>A0ACC1CWC2</accession>
<comment type="caution">
    <text evidence="1">The sequence shown here is derived from an EMBL/GenBank/DDBJ whole genome shotgun (WGS) entry which is preliminary data.</text>
</comment>
<reference evidence="1 2" key="1">
    <citation type="journal article" date="2021" name="Front. Genet.">
        <title>Chromosome-Level Genome Assembly Reveals Significant Gene Expansion in the Toll and IMD Signaling Pathways of Dendrolimus kikuchii.</title>
        <authorList>
            <person name="Zhou J."/>
            <person name="Wu P."/>
            <person name="Xiong Z."/>
            <person name="Liu N."/>
            <person name="Zhao N."/>
            <person name="Ji M."/>
            <person name="Qiu Y."/>
            <person name="Yang B."/>
        </authorList>
    </citation>
    <scope>NUCLEOTIDE SEQUENCE [LARGE SCALE GENOMIC DNA]</scope>
    <source>
        <strain evidence="1">Ann1</strain>
    </source>
</reference>
<name>A0ACC1CWC2_9NEOP</name>
<keyword evidence="2" id="KW-1185">Reference proteome</keyword>
<evidence type="ECO:0000313" key="2">
    <source>
        <dbReference type="Proteomes" id="UP000824533"/>
    </source>
</evidence>
<gene>
    <name evidence="1" type="ORF">K1T71_008185</name>
</gene>
<organism evidence="1 2">
    <name type="scientific">Dendrolimus kikuchii</name>
    <dbReference type="NCBI Taxonomy" id="765133"/>
    <lineage>
        <taxon>Eukaryota</taxon>
        <taxon>Metazoa</taxon>
        <taxon>Ecdysozoa</taxon>
        <taxon>Arthropoda</taxon>
        <taxon>Hexapoda</taxon>
        <taxon>Insecta</taxon>
        <taxon>Pterygota</taxon>
        <taxon>Neoptera</taxon>
        <taxon>Endopterygota</taxon>
        <taxon>Lepidoptera</taxon>
        <taxon>Glossata</taxon>
        <taxon>Ditrysia</taxon>
        <taxon>Bombycoidea</taxon>
        <taxon>Lasiocampidae</taxon>
        <taxon>Dendrolimus</taxon>
    </lineage>
</organism>
<protein>
    <submittedName>
        <fullName evidence="1">Uncharacterized protein</fullName>
    </submittedName>
</protein>
<proteinExistence type="predicted"/>